<dbReference type="RefSeq" id="WP_108777328.1">
    <property type="nucleotide sequence ID" value="NZ_CP029186.1"/>
</dbReference>
<dbReference type="EMBL" id="CP029186">
    <property type="protein sequence ID" value="AWH84622.1"/>
    <property type="molecule type" value="Genomic_DNA"/>
</dbReference>
<keyword evidence="3" id="KW-1185">Reference proteome</keyword>
<keyword evidence="1" id="KW-1133">Transmembrane helix</keyword>
<feature type="transmembrane region" description="Helical" evidence="1">
    <location>
        <begin position="50"/>
        <end position="70"/>
    </location>
</feature>
<sequence>MDYKEKDILVSEGSRSILSIAVACLCFGGALAMGYYAFASDEIEDNDPMLFALVLFLIGLGFSAVTNIHFDLAERKYKKEVAIGRIAVGKWYHLPQIEYVSVFKQRTISDDGRHPHTRSIRYDVNVWYGISKHFTIYSNVEIEPAYNIAMRIAVKLNTDMLDATIPNDFKWVELPVKDISV</sequence>
<evidence type="ECO:0000313" key="2">
    <source>
        <dbReference type="EMBL" id="AWH84622.1"/>
    </source>
</evidence>
<protein>
    <submittedName>
        <fullName evidence="2">Uncharacterized protein</fullName>
    </submittedName>
</protein>
<dbReference type="OrthoDB" id="1200950at2"/>
<evidence type="ECO:0000256" key="1">
    <source>
        <dbReference type="SAM" id="Phobius"/>
    </source>
</evidence>
<evidence type="ECO:0000313" key="3">
    <source>
        <dbReference type="Proteomes" id="UP000244929"/>
    </source>
</evidence>
<accession>A0A2S1QW31</accession>
<gene>
    <name evidence="2" type="ORF">HYN59_05590</name>
</gene>
<name>A0A2S1QW31_9FLAO</name>
<dbReference type="AlphaFoldDB" id="A0A2S1QW31"/>
<organism evidence="2 3">
    <name type="scientific">Flavobacterium album</name>
    <dbReference type="NCBI Taxonomy" id="2175091"/>
    <lineage>
        <taxon>Bacteria</taxon>
        <taxon>Pseudomonadati</taxon>
        <taxon>Bacteroidota</taxon>
        <taxon>Flavobacteriia</taxon>
        <taxon>Flavobacteriales</taxon>
        <taxon>Flavobacteriaceae</taxon>
        <taxon>Flavobacterium</taxon>
    </lineage>
</organism>
<keyword evidence="1" id="KW-0812">Transmembrane</keyword>
<dbReference type="KEGG" id="falb:HYN59_05590"/>
<keyword evidence="1" id="KW-0472">Membrane</keyword>
<dbReference type="Proteomes" id="UP000244929">
    <property type="component" value="Chromosome"/>
</dbReference>
<proteinExistence type="predicted"/>
<feature type="transmembrane region" description="Helical" evidence="1">
    <location>
        <begin position="16"/>
        <end position="38"/>
    </location>
</feature>
<reference evidence="2 3" key="1">
    <citation type="submission" date="2018-04" db="EMBL/GenBank/DDBJ databases">
        <title>Genome sequencing of Flavobacterium sp. HYN0059.</title>
        <authorList>
            <person name="Yi H."/>
            <person name="Baek C."/>
        </authorList>
    </citation>
    <scope>NUCLEOTIDE SEQUENCE [LARGE SCALE GENOMIC DNA]</scope>
    <source>
        <strain evidence="2 3">HYN0059</strain>
    </source>
</reference>